<evidence type="ECO:0000256" key="7">
    <source>
        <dbReference type="SAM" id="Phobius"/>
    </source>
</evidence>
<sequence length="319" mass="32622">MSITVCLVLYSIAIAVIGPPVLVRLTDRGIAPHLGVAAWCAAIAGVVLAWFGSVVTLVAEFAPSWNQPARWVVDCFTGLVDGADGVSGAALRILLVVLSVSAVLAFSAAAWRTGRGLLRMRARTHRHARMARIIGQRLAGFDAVILDAPARAAYCVAGRPHTIVITSGALAALDRRQLGAVLAHERAHLSGRHHQLLALVRGLAASLPGVRLFSVGAVEIARLLEMCADDTAARTHGSSALLGGLLSLAGAPPAPAGTLAATGVDVLTRASRLAAPPSLSTHVRTGALLSTAIAVIALGPAMFGLLSAAGVIMCGPMGI</sequence>
<dbReference type="Proteomes" id="UP000028488">
    <property type="component" value="Plasmid pPDG3"/>
</dbReference>
<keyword evidence="4 6" id="KW-0862">Zinc</keyword>
<evidence type="ECO:0000259" key="8">
    <source>
        <dbReference type="Pfam" id="PF01435"/>
    </source>
</evidence>
<evidence type="ECO:0000256" key="3">
    <source>
        <dbReference type="ARBA" id="ARBA00022801"/>
    </source>
</evidence>
<dbReference type="AlphaFoldDB" id="A0A076EZ51"/>
<organism evidence="9 10">
    <name type="scientific">Rhodococcus opacus</name>
    <name type="common">Nocardia opaca</name>
    <dbReference type="NCBI Taxonomy" id="37919"/>
    <lineage>
        <taxon>Bacteria</taxon>
        <taxon>Bacillati</taxon>
        <taxon>Actinomycetota</taxon>
        <taxon>Actinomycetes</taxon>
        <taxon>Mycobacteriales</taxon>
        <taxon>Nocardiaceae</taxon>
        <taxon>Rhodococcus</taxon>
    </lineage>
</organism>
<dbReference type="GO" id="GO:0046872">
    <property type="term" value="F:metal ion binding"/>
    <property type="evidence" value="ECO:0007669"/>
    <property type="project" value="UniProtKB-KW"/>
</dbReference>
<evidence type="ECO:0000256" key="1">
    <source>
        <dbReference type="ARBA" id="ARBA00022670"/>
    </source>
</evidence>
<evidence type="ECO:0000313" key="10">
    <source>
        <dbReference type="Proteomes" id="UP000028488"/>
    </source>
</evidence>
<accession>A0A076EZ51</accession>
<keyword evidence="7" id="KW-0472">Membrane</keyword>
<dbReference type="CDD" id="cd07326">
    <property type="entry name" value="M56_BlaR1_MecR1_like"/>
    <property type="match status" value="1"/>
</dbReference>
<keyword evidence="3 6" id="KW-0378">Hydrolase</keyword>
<dbReference type="PANTHER" id="PTHR34978">
    <property type="entry name" value="POSSIBLE SENSOR-TRANSDUCER PROTEIN BLAR"/>
    <property type="match status" value="1"/>
</dbReference>
<evidence type="ECO:0000256" key="2">
    <source>
        <dbReference type="ARBA" id="ARBA00022723"/>
    </source>
</evidence>
<keyword evidence="5 6" id="KW-0482">Metalloprotease</keyword>
<dbReference type="GO" id="GO:0006508">
    <property type="term" value="P:proteolysis"/>
    <property type="evidence" value="ECO:0007669"/>
    <property type="project" value="UniProtKB-KW"/>
</dbReference>
<gene>
    <name evidence="9" type="ORF">EP51_45200</name>
</gene>
<name>A0A076EZ51_RHOOP</name>
<evidence type="ECO:0000256" key="5">
    <source>
        <dbReference type="ARBA" id="ARBA00023049"/>
    </source>
</evidence>
<reference evidence="9 10" key="1">
    <citation type="submission" date="2014-07" db="EMBL/GenBank/DDBJ databases">
        <title>Genome Sequence of Rhodococcus opacus Strain R7, a Biodegrader of Mono- and Polycyclic Aromatic Hydrocarbons.</title>
        <authorList>
            <person name="Di Gennaro P."/>
            <person name="Zampolli J."/>
            <person name="Presti I."/>
            <person name="Cappelletti M."/>
            <person name="D'Ursi P."/>
            <person name="Orro A."/>
            <person name="Mezzelani A."/>
            <person name="Milanesi L."/>
        </authorList>
    </citation>
    <scope>NUCLEOTIDE SEQUENCE [LARGE SCALE GENOMIC DNA]</scope>
    <source>
        <strain evidence="9 10">R7</strain>
        <plasmid evidence="9">pPDG3</plasmid>
    </source>
</reference>
<dbReference type="Gene3D" id="3.30.2010.10">
    <property type="entry name" value="Metalloproteases ('zincins'), catalytic domain"/>
    <property type="match status" value="1"/>
</dbReference>
<feature type="transmembrane region" description="Helical" evidence="7">
    <location>
        <begin position="6"/>
        <end position="25"/>
    </location>
</feature>
<evidence type="ECO:0000256" key="6">
    <source>
        <dbReference type="RuleBase" id="RU003983"/>
    </source>
</evidence>
<dbReference type="InterPro" id="IPR001915">
    <property type="entry name" value="Peptidase_M48"/>
</dbReference>
<feature type="transmembrane region" description="Helical" evidence="7">
    <location>
        <begin position="37"/>
        <end position="59"/>
    </location>
</feature>
<feature type="domain" description="Peptidase M48" evidence="8">
    <location>
        <begin position="127"/>
        <end position="201"/>
    </location>
</feature>
<geneLocation type="plasmid" evidence="9 10">
    <name>pPDG3</name>
</geneLocation>
<dbReference type="Pfam" id="PF01435">
    <property type="entry name" value="Peptidase_M48"/>
    <property type="match status" value="1"/>
</dbReference>
<keyword evidence="7" id="KW-0812">Transmembrane</keyword>
<keyword evidence="7" id="KW-1133">Transmembrane helix</keyword>
<dbReference type="RefSeq" id="WP_128643960.1">
    <property type="nucleotide sequence ID" value="NZ_CP008950.1"/>
</dbReference>
<evidence type="ECO:0000256" key="4">
    <source>
        <dbReference type="ARBA" id="ARBA00022833"/>
    </source>
</evidence>
<dbReference type="InterPro" id="IPR052173">
    <property type="entry name" value="Beta-lactam_resp_regulator"/>
</dbReference>
<protein>
    <recommendedName>
        <fullName evidence="8">Peptidase M48 domain-containing protein</fullName>
    </recommendedName>
</protein>
<proteinExistence type="inferred from homology"/>
<keyword evidence="2" id="KW-0479">Metal-binding</keyword>
<comment type="cofactor">
    <cofactor evidence="6">
        <name>Zn(2+)</name>
        <dbReference type="ChEBI" id="CHEBI:29105"/>
    </cofactor>
    <text evidence="6">Binds 1 zinc ion per subunit.</text>
</comment>
<comment type="similarity">
    <text evidence="6">Belongs to the peptidase M48 family.</text>
</comment>
<feature type="transmembrane region" description="Helical" evidence="7">
    <location>
        <begin position="89"/>
        <end position="111"/>
    </location>
</feature>
<evidence type="ECO:0000313" key="9">
    <source>
        <dbReference type="EMBL" id="AII11240.1"/>
    </source>
</evidence>
<keyword evidence="1 6" id="KW-0645">Protease</keyword>
<dbReference type="GO" id="GO:0004222">
    <property type="term" value="F:metalloendopeptidase activity"/>
    <property type="evidence" value="ECO:0007669"/>
    <property type="project" value="InterPro"/>
</dbReference>
<feature type="transmembrane region" description="Helical" evidence="7">
    <location>
        <begin position="287"/>
        <end position="313"/>
    </location>
</feature>
<dbReference type="EMBL" id="CP008950">
    <property type="protein sequence ID" value="AII11240.1"/>
    <property type="molecule type" value="Genomic_DNA"/>
</dbReference>
<keyword evidence="9" id="KW-0614">Plasmid</keyword>
<dbReference type="PANTHER" id="PTHR34978:SF3">
    <property type="entry name" value="SLR0241 PROTEIN"/>
    <property type="match status" value="1"/>
</dbReference>